<feature type="transmembrane region" description="Helical" evidence="7">
    <location>
        <begin position="151"/>
        <end position="179"/>
    </location>
</feature>
<feature type="domain" description="Peptidase S54 rhomboid" evidence="8">
    <location>
        <begin position="61"/>
        <end position="211"/>
    </location>
</feature>
<dbReference type="InterPro" id="IPR022764">
    <property type="entry name" value="Peptidase_S54_rhomboid_dom"/>
</dbReference>
<dbReference type="PANTHER" id="PTHR43066:SF26">
    <property type="entry name" value="RHOMBOID PROTEASE GLPG"/>
    <property type="match status" value="1"/>
</dbReference>
<gene>
    <name evidence="9" type="ORF">SAMN05216236_104139</name>
</gene>
<evidence type="ECO:0000256" key="3">
    <source>
        <dbReference type="ARBA" id="ARBA00022519"/>
    </source>
</evidence>
<keyword evidence="9" id="KW-0378">Hydrolase</keyword>
<keyword evidence="3" id="KW-0997">Cell inner membrane</keyword>
<evidence type="ECO:0000256" key="2">
    <source>
        <dbReference type="ARBA" id="ARBA00022475"/>
    </source>
</evidence>
<dbReference type="FunFam" id="1.20.1540.10:FF:000027">
    <property type="entry name" value="Rhomboid family intramembrane serine protease"/>
    <property type="match status" value="1"/>
</dbReference>
<dbReference type="eggNOG" id="COG0705">
    <property type="taxonomic scope" value="Bacteria"/>
</dbReference>
<dbReference type="RefSeq" id="WP_027261550.1">
    <property type="nucleotide sequence ID" value="NZ_FPAW01000004.1"/>
</dbReference>
<keyword evidence="6 7" id="KW-0472">Membrane</keyword>
<dbReference type="Proteomes" id="UP000182466">
    <property type="component" value="Unassembled WGS sequence"/>
</dbReference>
<feature type="transmembrane region" description="Helical" evidence="7">
    <location>
        <begin position="15"/>
        <end position="33"/>
    </location>
</feature>
<comment type="subcellular location">
    <subcellularLocation>
        <location evidence="1">Membrane</location>
        <topology evidence="1">Multi-pass membrane protein</topology>
    </subcellularLocation>
</comment>
<keyword evidence="5 7" id="KW-1133">Transmembrane helix</keyword>
<dbReference type="EMBL" id="FPAW01000004">
    <property type="protein sequence ID" value="SFT62609.1"/>
    <property type="molecule type" value="Genomic_DNA"/>
</dbReference>
<dbReference type="GO" id="GO:0004252">
    <property type="term" value="F:serine-type endopeptidase activity"/>
    <property type="evidence" value="ECO:0007669"/>
    <property type="project" value="InterPro"/>
</dbReference>
<dbReference type="AlphaFoldDB" id="A0A1I6ZIS9"/>
<dbReference type="GO" id="GO:0006508">
    <property type="term" value="P:proteolysis"/>
    <property type="evidence" value="ECO:0007669"/>
    <property type="project" value="UniProtKB-KW"/>
</dbReference>
<feature type="transmembrane region" description="Helical" evidence="7">
    <location>
        <begin position="68"/>
        <end position="88"/>
    </location>
</feature>
<sequence length="247" mass="27120">MFPIRDHNPSGRTPYVVYALVAANVMIFLSQLGTMQDNYALSRLYFDYAIIPARISNGEGFMTLVSSMFLHGGWMHLAGNMLFLWIFGDNLEDEMGHLPFLAFYFACGLGAGLVHVLAAPGSMIPTVGASGAIAGVMGGYLLLYPQARVDVILILIVFFRIFPIPAWIVLAVWFAMQFIGGLGANPDTGGVAYWAHAGGFLVGLALTLPLWLRLGAQGFWRQTHGHPPHPEARYRVGASRIPRIRRK</sequence>
<evidence type="ECO:0000256" key="1">
    <source>
        <dbReference type="ARBA" id="ARBA00004141"/>
    </source>
</evidence>
<dbReference type="OrthoDB" id="9813074at2"/>
<keyword evidence="4 7" id="KW-0812">Transmembrane</keyword>
<evidence type="ECO:0000256" key="5">
    <source>
        <dbReference type="ARBA" id="ARBA00022989"/>
    </source>
</evidence>
<feature type="transmembrane region" description="Helical" evidence="7">
    <location>
        <begin position="100"/>
        <end position="118"/>
    </location>
</feature>
<evidence type="ECO:0000256" key="6">
    <source>
        <dbReference type="ARBA" id="ARBA00023136"/>
    </source>
</evidence>
<dbReference type="PANTHER" id="PTHR43066">
    <property type="entry name" value="RHOMBOID-RELATED PROTEIN"/>
    <property type="match status" value="1"/>
</dbReference>
<evidence type="ECO:0000313" key="9">
    <source>
        <dbReference type="EMBL" id="SFT62609.1"/>
    </source>
</evidence>
<protein>
    <submittedName>
        <fullName evidence="9">Membrane associated serine protease, rhomboid family</fullName>
    </submittedName>
</protein>
<keyword evidence="2" id="KW-1003">Cell membrane</keyword>
<keyword evidence="9" id="KW-0645">Protease</keyword>
<reference evidence="9 10" key="1">
    <citation type="submission" date="2016-10" db="EMBL/GenBank/DDBJ databases">
        <authorList>
            <person name="de Groot N.N."/>
        </authorList>
    </citation>
    <scope>NUCLEOTIDE SEQUENCE [LARGE SCALE GENOMIC DNA]</scope>
    <source>
        <strain evidence="9 10">CGMCC 1.10959</strain>
    </source>
</reference>
<proteinExistence type="predicted"/>
<feature type="transmembrane region" description="Helical" evidence="7">
    <location>
        <begin position="124"/>
        <end position="144"/>
    </location>
</feature>
<dbReference type="Gene3D" id="1.20.1540.10">
    <property type="entry name" value="Rhomboid-like"/>
    <property type="match status" value="1"/>
</dbReference>
<organism evidence="9 10">
    <name type="scientific">Sedimentitalea nanhaiensis</name>
    <dbReference type="NCBI Taxonomy" id="999627"/>
    <lineage>
        <taxon>Bacteria</taxon>
        <taxon>Pseudomonadati</taxon>
        <taxon>Pseudomonadota</taxon>
        <taxon>Alphaproteobacteria</taxon>
        <taxon>Rhodobacterales</taxon>
        <taxon>Paracoccaceae</taxon>
        <taxon>Sedimentitalea</taxon>
    </lineage>
</organism>
<dbReference type="STRING" id="999627.SAMN05216236_104139"/>
<accession>A0A1I6ZIS9</accession>
<dbReference type="SUPFAM" id="SSF144091">
    <property type="entry name" value="Rhomboid-like"/>
    <property type="match status" value="1"/>
</dbReference>
<dbReference type="Pfam" id="PF01694">
    <property type="entry name" value="Rhomboid"/>
    <property type="match status" value="1"/>
</dbReference>
<evidence type="ECO:0000256" key="4">
    <source>
        <dbReference type="ARBA" id="ARBA00022692"/>
    </source>
</evidence>
<evidence type="ECO:0000313" key="10">
    <source>
        <dbReference type="Proteomes" id="UP000182466"/>
    </source>
</evidence>
<dbReference type="InterPro" id="IPR035952">
    <property type="entry name" value="Rhomboid-like_sf"/>
</dbReference>
<evidence type="ECO:0000259" key="8">
    <source>
        <dbReference type="Pfam" id="PF01694"/>
    </source>
</evidence>
<keyword evidence="10" id="KW-1185">Reference proteome</keyword>
<feature type="transmembrane region" description="Helical" evidence="7">
    <location>
        <begin position="191"/>
        <end position="212"/>
    </location>
</feature>
<dbReference type="GO" id="GO:0016020">
    <property type="term" value="C:membrane"/>
    <property type="evidence" value="ECO:0007669"/>
    <property type="project" value="UniProtKB-SubCell"/>
</dbReference>
<evidence type="ECO:0000256" key="7">
    <source>
        <dbReference type="SAM" id="Phobius"/>
    </source>
</evidence>
<name>A0A1I6ZIS9_9RHOB</name>